<proteinExistence type="predicted"/>
<protein>
    <submittedName>
        <fullName evidence="4">FAD-binding monooxygenase</fullName>
    </submittedName>
</protein>
<evidence type="ECO:0000313" key="5">
    <source>
        <dbReference type="Proteomes" id="UP000231987"/>
    </source>
</evidence>
<keyword evidence="1" id="KW-0560">Oxidoreductase</keyword>
<dbReference type="InterPro" id="IPR050493">
    <property type="entry name" value="FAD-dep_Monooxygenase_BioMet"/>
</dbReference>
<evidence type="ECO:0000313" key="4">
    <source>
        <dbReference type="EMBL" id="PJR09082.1"/>
    </source>
</evidence>
<dbReference type="EMBL" id="NJGD01000034">
    <property type="protein sequence ID" value="PJR09082.1"/>
    <property type="molecule type" value="Genomic_DNA"/>
</dbReference>
<dbReference type="InterPro" id="IPR002938">
    <property type="entry name" value="FAD-bd"/>
</dbReference>
<dbReference type="GO" id="GO:0004497">
    <property type="term" value="F:monooxygenase activity"/>
    <property type="evidence" value="ECO:0007669"/>
    <property type="project" value="UniProtKB-KW"/>
</dbReference>
<dbReference type="AlphaFoldDB" id="A0A2J0YTC6"/>
<dbReference type="PRINTS" id="PR00420">
    <property type="entry name" value="RNGMNOXGNASE"/>
</dbReference>
<keyword evidence="2 4" id="KW-0503">Monooxygenase</keyword>
<dbReference type="Proteomes" id="UP000231987">
    <property type="component" value="Unassembled WGS sequence"/>
</dbReference>
<dbReference type="InterPro" id="IPR036188">
    <property type="entry name" value="FAD/NAD-bd_sf"/>
</dbReference>
<dbReference type="GO" id="GO:0071949">
    <property type="term" value="F:FAD binding"/>
    <property type="evidence" value="ECO:0007669"/>
    <property type="project" value="InterPro"/>
</dbReference>
<reference evidence="4 5" key="1">
    <citation type="submission" date="2017-06" db="EMBL/GenBank/DDBJ databases">
        <title>Ensifer strains isolated from leguminous trees and herbs display diverse denitrification phenotypes with some acting as strong N2O sinks.</title>
        <authorList>
            <person name="Woliy K."/>
            <person name="Mania D."/>
            <person name="Bakken L.R."/>
            <person name="Frostegard A."/>
        </authorList>
    </citation>
    <scope>NUCLEOTIDE SEQUENCE [LARGE SCALE GENOMIC DNA]</scope>
    <source>
        <strain evidence="4 5">AC50a</strain>
    </source>
</reference>
<dbReference type="PANTHER" id="PTHR13789">
    <property type="entry name" value="MONOOXYGENASE"/>
    <property type="match status" value="1"/>
</dbReference>
<sequence>MVPLHKEPVVIVGGGVAGLALARTLMDGAVPFVLIERRQMPADGGLALNLPGNAIQALAALGLREQIEAIGHPLRRREYRTARDKLLFEVDEDAFWGPALRPRSIRRSALVAALTEGVSRDLLRYDADVRSLEFHPTQPKVRLQDGTMLGASLIVGADGVRSTVRRELFGRRTGRGHALLADASWRFMAPNPGIDCWTVWAGADCMILLMPVADDEVYGWAAITTPNPISKSPCALLELRSEFPRRVRDTILHAVSRPDGLYHSPLEEVRLDHWHNQRVVLIGDAAHATAPVWAEGVALALEDAIVLGRTLSKASDIPAALVEFEARRRSRVAHVQAKTDAMSKAAKLPPFVRNMLLPFLGPKNYRQTYGPLKEPV</sequence>
<dbReference type="Gene3D" id="3.30.9.10">
    <property type="entry name" value="D-Amino Acid Oxidase, subunit A, domain 2"/>
    <property type="match status" value="1"/>
</dbReference>
<dbReference type="Gene3D" id="3.50.50.60">
    <property type="entry name" value="FAD/NAD(P)-binding domain"/>
    <property type="match status" value="1"/>
</dbReference>
<evidence type="ECO:0000256" key="2">
    <source>
        <dbReference type="ARBA" id="ARBA00023033"/>
    </source>
</evidence>
<organism evidence="4 5">
    <name type="scientific">Rhizobium meliloti</name>
    <name type="common">Ensifer meliloti</name>
    <name type="synonym">Sinorhizobium meliloti</name>
    <dbReference type="NCBI Taxonomy" id="382"/>
    <lineage>
        <taxon>Bacteria</taxon>
        <taxon>Pseudomonadati</taxon>
        <taxon>Pseudomonadota</taxon>
        <taxon>Alphaproteobacteria</taxon>
        <taxon>Hyphomicrobiales</taxon>
        <taxon>Rhizobiaceae</taxon>
        <taxon>Sinorhizobium/Ensifer group</taxon>
        <taxon>Sinorhizobium</taxon>
    </lineage>
</organism>
<evidence type="ECO:0000256" key="1">
    <source>
        <dbReference type="ARBA" id="ARBA00023002"/>
    </source>
</evidence>
<dbReference type="SUPFAM" id="SSF51905">
    <property type="entry name" value="FAD/NAD(P)-binding domain"/>
    <property type="match status" value="1"/>
</dbReference>
<name>A0A2J0YTC6_RHIML</name>
<dbReference type="Pfam" id="PF01494">
    <property type="entry name" value="FAD_binding_3"/>
    <property type="match status" value="1"/>
</dbReference>
<evidence type="ECO:0000259" key="3">
    <source>
        <dbReference type="Pfam" id="PF01494"/>
    </source>
</evidence>
<dbReference type="PANTHER" id="PTHR13789:SF309">
    <property type="entry name" value="PUTATIVE (AFU_ORTHOLOGUE AFUA_6G14510)-RELATED"/>
    <property type="match status" value="1"/>
</dbReference>
<comment type="caution">
    <text evidence="4">The sequence shown here is derived from an EMBL/GenBank/DDBJ whole genome shotgun (WGS) entry which is preliminary data.</text>
</comment>
<gene>
    <name evidence="4" type="ORF">CEJ86_31910</name>
</gene>
<feature type="domain" description="FAD-binding" evidence="3">
    <location>
        <begin position="8"/>
        <end position="333"/>
    </location>
</feature>
<accession>A0A2J0YTC6</accession>